<name>A0A401Z1K2_9ACTN</name>
<organism evidence="2 3">
    <name type="scientific">Embleya hyalina</name>
    <dbReference type="NCBI Taxonomy" id="516124"/>
    <lineage>
        <taxon>Bacteria</taxon>
        <taxon>Bacillati</taxon>
        <taxon>Actinomycetota</taxon>
        <taxon>Actinomycetes</taxon>
        <taxon>Kitasatosporales</taxon>
        <taxon>Streptomycetaceae</taxon>
        <taxon>Embleya</taxon>
    </lineage>
</organism>
<dbReference type="EMBL" id="BIFH01000041">
    <property type="protein sequence ID" value="GCE00718.1"/>
    <property type="molecule type" value="Genomic_DNA"/>
</dbReference>
<gene>
    <name evidence="2" type="ORF">EHYA_08444</name>
</gene>
<reference evidence="2 3" key="1">
    <citation type="submission" date="2018-12" db="EMBL/GenBank/DDBJ databases">
        <title>Draft genome sequence of Embleya hyalina NBRC 13850T.</title>
        <authorList>
            <person name="Komaki H."/>
            <person name="Hosoyama A."/>
            <person name="Kimura A."/>
            <person name="Ichikawa N."/>
            <person name="Tamura T."/>
        </authorList>
    </citation>
    <scope>NUCLEOTIDE SEQUENCE [LARGE SCALE GENOMIC DNA]</scope>
    <source>
        <strain evidence="2 3">NBRC 13850</strain>
    </source>
</reference>
<feature type="region of interest" description="Disordered" evidence="1">
    <location>
        <begin position="97"/>
        <end position="129"/>
    </location>
</feature>
<evidence type="ECO:0000313" key="2">
    <source>
        <dbReference type="EMBL" id="GCE00718.1"/>
    </source>
</evidence>
<evidence type="ECO:0000256" key="1">
    <source>
        <dbReference type="SAM" id="MobiDB-lite"/>
    </source>
</evidence>
<feature type="compositionally biased region" description="Basic and acidic residues" evidence="1">
    <location>
        <begin position="23"/>
        <end position="38"/>
    </location>
</feature>
<feature type="compositionally biased region" description="Basic residues" evidence="1">
    <location>
        <begin position="107"/>
        <end position="129"/>
    </location>
</feature>
<keyword evidence="3" id="KW-1185">Reference proteome</keyword>
<accession>A0A401Z1K2</accession>
<dbReference type="Proteomes" id="UP000286931">
    <property type="component" value="Unassembled WGS sequence"/>
</dbReference>
<protein>
    <submittedName>
        <fullName evidence="2">Uncharacterized protein</fullName>
    </submittedName>
</protein>
<sequence>MTPQPCRSGAESPATSSHPGARFGDRRVDAAAHARDHFVPVSGQFGSGSGPRPGKGTGHSRPDASRSTVPTDGSPGLRSANAVRSSAARSWLAVSLGPGSNKEAGRGHRHALGHRLHHRRLHPAPGRRRGRTLRERTVHDGHRVDCLAQPVPDDRGGGSLWLYTADTGHGHSVAAAAGYTPNTLQSEPRRLWDEVETAWRWWDGQQRPTVPDFGLTATIADTAAVGQVVWCRDRDRRTDIERQHA</sequence>
<proteinExistence type="predicted"/>
<dbReference type="AlphaFoldDB" id="A0A401Z1K2"/>
<feature type="region of interest" description="Disordered" evidence="1">
    <location>
        <begin position="1"/>
        <end position="82"/>
    </location>
</feature>
<evidence type="ECO:0000313" key="3">
    <source>
        <dbReference type="Proteomes" id="UP000286931"/>
    </source>
</evidence>
<comment type="caution">
    <text evidence="2">The sequence shown here is derived from an EMBL/GenBank/DDBJ whole genome shotgun (WGS) entry which is preliminary data.</text>
</comment>
<feature type="compositionally biased region" description="Gly residues" evidence="1">
    <location>
        <begin position="45"/>
        <end position="57"/>
    </location>
</feature>